<sequence length="19" mass="2290">MRNYLLSRSTNKCPSNEYI</sequence>
<proteinExistence type="predicted"/>
<evidence type="ECO:0000313" key="1">
    <source>
        <dbReference type="EMBL" id="JAD72108.1"/>
    </source>
</evidence>
<dbReference type="EMBL" id="GBRH01225787">
    <property type="protein sequence ID" value="JAD72108.1"/>
    <property type="molecule type" value="Transcribed_RNA"/>
</dbReference>
<accession>A0A0A9CCG3</accession>
<dbReference type="AlphaFoldDB" id="A0A0A9CCG3"/>
<protein>
    <submittedName>
        <fullName evidence="1">Uncharacterized protein</fullName>
    </submittedName>
</protein>
<reference evidence="1" key="1">
    <citation type="submission" date="2014-09" db="EMBL/GenBank/DDBJ databases">
        <authorList>
            <person name="Magalhaes I.L.F."/>
            <person name="Oliveira U."/>
            <person name="Santos F.R."/>
            <person name="Vidigal T.H.D.A."/>
            <person name="Brescovit A.D."/>
            <person name="Santos A.J."/>
        </authorList>
    </citation>
    <scope>NUCLEOTIDE SEQUENCE</scope>
    <source>
        <tissue evidence="1">Shoot tissue taken approximately 20 cm above the soil surface</tissue>
    </source>
</reference>
<reference evidence="1" key="2">
    <citation type="journal article" date="2015" name="Data Brief">
        <title>Shoot transcriptome of the giant reed, Arundo donax.</title>
        <authorList>
            <person name="Barrero R.A."/>
            <person name="Guerrero F.D."/>
            <person name="Moolhuijzen P."/>
            <person name="Goolsby J.A."/>
            <person name="Tidwell J."/>
            <person name="Bellgard S.E."/>
            <person name="Bellgard M.I."/>
        </authorList>
    </citation>
    <scope>NUCLEOTIDE SEQUENCE</scope>
    <source>
        <tissue evidence="1">Shoot tissue taken approximately 20 cm above the soil surface</tissue>
    </source>
</reference>
<name>A0A0A9CCG3_ARUDO</name>
<organism evidence="1">
    <name type="scientific">Arundo donax</name>
    <name type="common">Giant reed</name>
    <name type="synonym">Donax arundinaceus</name>
    <dbReference type="NCBI Taxonomy" id="35708"/>
    <lineage>
        <taxon>Eukaryota</taxon>
        <taxon>Viridiplantae</taxon>
        <taxon>Streptophyta</taxon>
        <taxon>Embryophyta</taxon>
        <taxon>Tracheophyta</taxon>
        <taxon>Spermatophyta</taxon>
        <taxon>Magnoliopsida</taxon>
        <taxon>Liliopsida</taxon>
        <taxon>Poales</taxon>
        <taxon>Poaceae</taxon>
        <taxon>PACMAD clade</taxon>
        <taxon>Arundinoideae</taxon>
        <taxon>Arundineae</taxon>
        <taxon>Arundo</taxon>
    </lineage>
</organism>